<accession>A0ABR1LFG9</accession>
<dbReference type="SUPFAM" id="SSF75005">
    <property type="entry name" value="Arabinanase/levansucrase/invertase"/>
    <property type="match status" value="1"/>
</dbReference>
<feature type="compositionally biased region" description="Acidic residues" evidence="5">
    <location>
        <begin position="550"/>
        <end position="560"/>
    </location>
</feature>
<evidence type="ECO:0000256" key="3">
    <source>
        <dbReference type="ARBA" id="ARBA00022801"/>
    </source>
</evidence>
<reference evidence="7 8" key="1">
    <citation type="submission" date="2024-04" db="EMBL/GenBank/DDBJ databases">
        <title>Phyllosticta paracitricarpa is synonymous to the EU quarantine fungus P. citricarpa based on phylogenomic analyses.</title>
        <authorList>
            <consortium name="Lawrence Berkeley National Laboratory"/>
            <person name="Van Ingen-Buijs V.A."/>
            <person name="Van Westerhoven A.C."/>
            <person name="Haridas S."/>
            <person name="Skiadas P."/>
            <person name="Martin F."/>
            <person name="Groenewald J.Z."/>
            <person name="Crous P.W."/>
            <person name="Seidl M.F."/>
        </authorList>
    </citation>
    <scope>NUCLEOTIDE SEQUENCE [LARGE SCALE GENOMIC DNA]</scope>
    <source>
        <strain evidence="7 8">CBS 122670</strain>
    </source>
</reference>
<sequence length="584" mass="64053">MSDPSDTTSNGYSRLSPVHASADAIPLLVDETYHLFHLTTPPNTRHHPARLRSPWTRLRSQDLRKWTRDAEPAITPSKNASAPDADGAWTGSAIIGPDNTMHIFYTGYNLSQNGRQVIRHAQSTDRHGTSFTKNASPITITSPATHRAAFEAIDFRDPFVFYHTPTSSYWMLVATRLASGPYWTRGCLALLTSPDLCSWSLDPTPFFAPNDLFCPECPELFALPNGRWYLVYSRFAAPHPGTVYRVADSARGPFRVPRDGCGGVLDGRRWYAAKSCAKKGDPSKRVLDPSKRVFFGWTGDWCAADGKWLWGGDLALPREVYAEADGSLRMQPVPEALDALLESSSSHSSVAALAGPLSTSSLPSSSSLSLSAIGTTCTYFLNLPHPHALLLRQQHPNLYPYLLTFSPTLSPSSILPASFGILLRTSPSLRGHRIVFRPLFLPTTTSTTSPSEIPYAVILQTDIAPLDDFWADQYGLYVPRGVDGPEVVRIDGVRLGRGVRLLMQNDVLQCFVGGRALTYRLPPLPSPSVAAGEDGKEKEEEAERYGVDGVDGEDGDENGNENEVKELGFFVQDGEVVFEGLSIR</sequence>
<dbReference type="InterPro" id="IPR051214">
    <property type="entry name" value="GH32_Enzymes"/>
</dbReference>
<comment type="similarity">
    <text evidence="1">Belongs to the glycosyl hydrolase 32 family.</text>
</comment>
<dbReference type="PANTHER" id="PTHR43101:SF1">
    <property type="entry name" value="BETA-FRUCTOSIDASE"/>
    <property type="match status" value="1"/>
</dbReference>
<evidence type="ECO:0000259" key="6">
    <source>
        <dbReference type="Pfam" id="PF00251"/>
    </source>
</evidence>
<evidence type="ECO:0000313" key="7">
    <source>
        <dbReference type="EMBL" id="KAK7532635.1"/>
    </source>
</evidence>
<keyword evidence="3 7" id="KW-0378">Hydrolase</keyword>
<dbReference type="Gene3D" id="2.115.10.20">
    <property type="entry name" value="Glycosyl hydrolase domain, family 43"/>
    <property type="match status" value="1"/>
</dbReference>
<gene>
    <name evidence="7" type="ORF">IWX46DRAFT_533935</name>
</gene>
<protein>
    <recommendedName>
        <fullName evidence="2">beta-fructofuranosidase</fullName>
        <ecNumber evidence="2">3.2.1.26</ecNumber>
    </recommendedName>
</protein>
<feature type="region of interest" description="Disordered" evidence="5">
    <location>
        <begin position="524"/>
        <end position="562"/>
    </location>
</feature>
<organism evidence="7 8">
    <name type="scientific">Phyllosticta citricarpa</name>
    <dbReference type="NCBI Taxonomy" id="55181"/>
    <lineage>
        <taxon>Eukaryota</taxon>
        <taxon>Fungi</taxon>
        <taxon>Dikarya</taxon>
        <taxon>Ascomycota</taxon>
        <taxon>Pezizomycotina</taxon>
        <taxon>Dothideomycetes</taxon>
        <taxon>Dothideomycetes incertae sedis</taxon>
        <taxon>Botryosphaeriales</taxon>
        <taxon>Phyllostictaceae</taxon>
        <taxon>Phyllosticta</taxon>
    </lineage>
</organism>
<dbReference type="SMART" id="SM00640">
    <property type="entry name" value="Glyco_32"/>
    <property type="match status" value="1"/>
</dbReference>
<dbReference type="CDD" id="cd08995">
    <property type="entry name" value="GH32_EcAec43-like"/>
    <property type="match status" value="1"/>
</dbReference>
<keyword evidence="4" id="KW-0326">Glycosidase</keyword>
<feature type="compositionally biased region" description="Basic and acidic residues" evidence="5">
    <location>
        <begin position="533"/>
        <end position="546"/>
    </location>
</feature>
<name>A0ABR1LFG9_9PEZI</name>
<dbReference type="Pfam" id="PF00251">
    <property type="entry name" value="Glyco_hydro_32N"/>
    <property type="match status" value="1"/>
</dbReference>
<comment type="caution">
    <text evidence="7">The sequence shown here is derived from an EMBL/GenBank/DDBJ whole genome shotgun (WGS) entry which is preliminary data.</text>
</comment>
<evidence type="ECO:0000313" key="8">
    <source>
        <dbReference type="Proteomes" id="UP001365128"/>
    </source>
</evidence>
<dbReference type="PANTHER" id="PTHR43101">
    <property type="entry name" value="BETA-FRUCTOSIDASE"/>
    <property type="match status" value="1"/>
</dbReference>
<evidence type="ECO:0000256" key="2">
    <source>
        <dbReference type="ARBA" id="ARBA00012758"/>
    </source>
</evidence>
<evidence type="ECO:0000256" key="5">
    <source>
        <dbReference type="SAM" id="MobiDB-lite"/>
    </source>
</evidence>
<dbReference type="EC" id="3.2.1.26" evidence="2"/>
<dbReference type="InterPro" id="IPR001362">
    <property type="entry name" value="Glyco_hydro_32"/>
</dbReference>
<proteinExistence type="inferred from homology"/>
<evidence type="ECO:0000256" key="1">
    <source>
        <dbReference type="ARBA" id="ARBA00009902"/>
    </source>
</evidence>
<keyword evidence="8" id="KW-1185">Reference proteome</keyword>
<evidence type="ECO:0000256" key="4">
    <source>
        <dbReference type="ARBA" id="ARBA00023295"/>
    </source>
</evidence>
<dbReference type="InterPro" id="IPR013148">
    <property type="entry name" value="Glyco_hydro_32_N"/>
</dbReference>
<dbReference type="InterPro" id="IPR023296">
    <property type="entry name" value="Glyco_hydro_beta-prop_sf"/>
</dbReference>
<dbReference type="EMBL" id="JBBPDW010000050">
    <property type="protein sequence ID" value="KAK7532635.1"/>
    <property type="molecule type" value="Genomic_DNA"/>
</dbReference>
<feature type="domain" description="Glycosyl hydrolase family 32 N-terminal" evidence="6">
    <location>
        <begin position="27"/>
        <end position="332"/>
    </location>
</feature>
<dbReference type="GO" id="GO:0016787">
    <property type="term" value="F:hydrolase activity"/>
    <property type="evidence" value="ECO:0007669"/>
    <property type="project" value="UniProtKB-KW"/>
</dbReference>
<dbReference type="Proteomes" id="UP001365128">
    <property type="component" value="Unassembled WGS sequence"/>
</dbReference>